<proteinExistence type="predicted"/>
<evidence type="ECO:0000313" key="5">
    <source>
        <dbReference type="Proteomes" id="UP001289374"/>
    </source>
</evidence>
<evidence type="ECO:0008006" key="6">
    <source>
        <dbReference type="Google" id="ProtNLM"/>
    </source>
</evidence>
<feature type="region of interest" description="Disordered" evidence="1">
    <location>
        <begin position="544"/>
        <end position="592"/>
    </location>
</feature>
<keyword evidence="5" id="KW-1185">Reference proteome</keyword>
<dbReference type="Proteomes" id="UP001289374">
    <property type="component" value="Unassembled WGS sequence"/>
</dbReference>
<accession>A0AAE1T7U0</accession>
<evidence type="ECO:0000313" key="4">
    <source>
        <dbReference type="EMBL" id="KAK4383217.1"/>
    </source>
</evidence>
<reference evidence="4" key="2">
    <citation type="journal article" date="2024" name="Plant">
        <title>Genomic evolution and insights into agronomic trait innovations of Sesamum species.</title>
        <authorList>
            <person name="Miao H."/>
            <person name="Wang L."/>
            <person name="Qu L."/>
            <person name="Liu H."/>
            <person name="Sun Y."/>
            <person name="Le M."/>
            <person name="Wang Q."/>
            <person name="Wei S."/>
            <person name="Zheng Y."/>
            <person name="Lin W."/>
            <person name="Duan Y."/>
            <person name="Cao H."/>
            <person name="Xiong S."/>
            <person name="Wang X."/>
            <person name="Wei L."/>
            <person name="Li C."/>
            <person name="Ma Q."/>
            <person name="Ju M."/>
            <person name="Zhao R."/>
            <person name="Li G."/>
            <person name="Mu C."/>
            <person name="Tian Q."/>
            <person name="Mei H."/>
            <person name="Zhang T."/>
            <person name="Gao T."/>
            <person name="Zhang H."/>
        </authorList>
    </citation>
    <scope>NUCLEOTIDE SEQUENCE</scope>
    <source>
        <strain evidence="4">K16</strain>
    </source>
</reference>
<feature type="domain" description="Reverse transcriptase" evidence="2">
    <location>
        <begin position="453"/>
        <end position="533"/>
    </location>
</feature>
<evidence type="ECO:0000256" key="1">
    <source>
        <dbReference type="SAM" id="MobiDB-lite"/>
    </source>
</evidence>
<evidence type="ECO:0000259" key="3">
    <source>
        <dbReference type="Pfam" id="PF03372"/>
    </source>
</evidence>
<sequence length="652" mass="73623">MIKAASWNVRGLNGVAQQRSVVQLVREFQLQFLRLVETRVRVQNVVTVQNSILQNWSRFTDYNGPGGRIWLAWLPSEVEVDILQVDNQYIHCKVTNKKEHTKCLITMLYGEYDLIPRKSLCRCIEQLATDICDDPWLITGDFNAVIDDSEVSGTAADTSQSMTEFRECVTKLELLHLPFTGAPFTWHNCSEGGRSLWKRLDRMLVNENWLAIWPLSKYLCSAPRTSDHTPLIIQGEQGHMAASIFRFENFMTEIPGFLSSIQDTWKHHVVGAAMYTLTRKLKALKPVLRGLRKRQGDLAHNVHMAEKFLSAAQTLNQKYQDDNVLILLEKCCGIVYCKAVALEVNKLQQRAKLSWIKGGTSAQRFSSVRSMQEELPKGCSKSRIQKRQEIKDALFDIDEDSAPGSDGFLSGFFKSAWAVIMDDFCSAVHDFFYHSRMLKQLNTTLLVLVPKVNKPVKVGDFRPIAFCNVIYKVINKIMVKRMQLVLDKLIVSTQNAFVPGRSISTNVLLAQELLSGYNQKKLPPRCMIKVDLQMDENSLCSLTHTTPKTHTSSNTSHAPAAMADDREDGELEDSGHGAVSATPATLPTAESDSTMAKLKAKFNLKEFFELASQGHLRWGLRIHGGVEGFETTMDGEAWGRVRIGRPWRTPPR</sequence>
<dbReference type="InterPro" id="IPR052343">
    <property type="entry name" value="Retrotransposon-Effector_Assoc"/>
</dbReference>
<dbReference type="GO" id="GO:0003824">
    <property type="term" value="F:catalytic activity"/>
    <property type="evidence" value="ECO:0007669"/>
    <property type="project" value="InterPro"/>
</dbReference>
<evidence type="ECO:0000259" key="2">
    <source>
        <dbReference type="Pfam" id="PF00078"/>
    </source>
</evidence>
<feature type="domain" description="Endonuclease/exonuclease/phosphatase" evidence="3">
    <location>
        <begin position="5"/>
        <end position="228"/>
    </location>
</feature>
<dbReference type="EMBL" id="JACGWL010000598">
    <property type="protein sequence ID" value="KAK4383217.1"/>
    <property type="molecule type" value="Genomic_DNA"/>
</dbReference>
<dbReference type="Pfam" id="PF00078">
    <property type="entry name" value="RVT_1"/>
    <property type="match status" value="1"/>
</dbReference>
<dbReference type="InterPro" id="IPR000477">
    <property type="entry name" value="RT_dom"/>
</dbReference>
<name>A0AAE1T7U0_9LAMI</name>
<dbReference type="SUPFAM" id="SSF56219">
    <property type="entry name" value="DNase I-like"/>
    <property type="match status" value="1"/>
</dbReference>
<dbReference type="InterPro" id="IPR036691">
    <property type="entry name" value="Endo/exonu/phosph_ase_sf"/>
</dbReference>
<dbReference type="InterPro" id="IPR005135">
    <property type="entry name" value="Endo/exonuclease/phosphatase"/>
</dbReference>
<dbReference type="Gene3D" id="3.60.10.10">
    <property type="entry name" value="Endonuclease/exonuclease/phosphatase"/>
    <property type="match status" value="1"/>
</dbReference>
<feature type="compositionally biased region" description="Polar residues" evidence="1">
    <location>
        <begin position="582"/>
        <end position="592"/>
    </location>
</feature>
<comment type="caution">
    <text evidence="4">The sequence shown here is derived from an EMBL/GenBank/DDBJ whole genome shotgun (WGS) entry which is preliminary data.</text>
</comment>
<organism evidence="4 5">
    <name type="scientific">Sesamum angolense</name>
    <dbReference type="NCBI Taxonomy" id="2727404"/>
    <lineage>
        <taxon>Eukaryota</taxon>
        <taxon>Viridiplantae</taxon>
        <taxon>Streptophyta</taxon>
        <taxon>Embryophyta</taxon>
        <taxon>Tracheophyta</taxon>
        <taxon>Spermatophyta</taxon>
        <taxon>Magnoliopsida</taxon>
        <taxon>eudicotyledons</taxon>
        <taxon>Gunneridae</taxon>
        <taxon>Pentapetalae</taxon>
        <taxon>asterids</taxon>
        <taxon>lamiids</taxon>
        <taxon>Lamiales</taxon>
        <taxon>Pedaliaceae</taxon>
        <taxon>Sesamum</taxon>
    </lineage>
</organism>
<reference evidence="4" key="1">
    <citation type="submission" date="2020-06" db="EMBL/GenBank/DDBJ databases">
        <authorList>
            <person name="Li T."/>
            <person name="Hu X."/>
            <person name="Zhang T."/>
            <person name="Song X."/>
            <person name="Zhang H."/>
            <person name="Dai N."/>
            <person name="Sheng W."/>
            <person name="Hou X."/>
            <person name="Wei L."/>
        </authorList>
    </citation>
    <scope>NUCLEOTIDE SEQUENCE</scope>
    <source>
        <strain evidence="4">K16</strain>
        <tissue evidence="4">Leaf</tissue>
    </source>
</reference>
<feature type="compositionally biased region" description="Polar residues" evidence="1">
    <location>
        <begin position="544"/>
        <end position="557"/>
    </location>
</feature>
<dbReference type="PANTHER" id="PTHR46890:SF48">
    <property type="entry name" value="RNA-DIRECTED DNA POLYMERASE"/>
    <property type="match status" value="1"/>
</dbReference>
<dbReference type="PANTHER" id="PTHR46890">
    <property type="entry name" value="NON-LTR RETROLELEMENT REVERSE TRANSCRIPTASE-LIKE PROTEIN-RELATED"/>
    <property type="match status" value="1"/>
</dbReference>
<protein>
    <recommendedName>
        <fullName evidence="6">Reverse transcriptase domain-containing protein</fullName>
    </recommendedName>
</protein>
<dbReference type="Pfam" id="PF03372">
    <property type="entry name" value="Exo_endo_phos"/>
    <property type="match status" value="1"/>
</dbReference>
<dbReference type="AlphaFoldDB" id="A0AAE1T7U0"/>
<gene>
    <name evidence="4" type="ORF">Sango_2797900</name>
</gene>